<evidence type="ECO:0000313" key="2">
    <source>
        <dbReference type="Proteomes" id="UP000317176"/>
    </source>
</evidence>
<dbReference type="AlphaFoldDB" id="A0A562L2Q7"/>
<dbReference type="OrthoDB" id="8216936at2"/>
<dbReference type="EMBL" id="VLKL01000012">
    <property type="protein sequence ID" value="TWI01937.1"/>
    <property type="molecule type" value="Genomic_DNA"/>
</dbReference>
<accession>A0A562L2Q7</accession>
<reference evidence="1 2" key="1">
    <citation type="journal article" date="2015" name="Stand. Genomic Sci.">
        <title>Genomic Encyclopedia of Bacterial and Archaeal Type Strains, Phase III: the genomes of soil and plant-associated and newly described type strains.</title>
        <authorList>
            <person name="Whitman W.B."/>
            <person name="Woyke T."/>
            <person name="Klenk H.P."/>
            <person name="Zhou Y."/>
            <person name="Lilburn T.G."/>
            <person name="Beck B.J."/>
            <person name="De Vos P."/>
            <person name="Vandamme P."/>
            <person name="Eisen J.A."/>
            <person name="Garrity G."/>
            <person name="Hugenholtz P."/>
            <person name="Kyrpides N.C."/>
        </authorList>
    </citation>
    <scope>NUCLEOTIDE SEQUENCE [LARGE SCALE GENOMIC DNA]</scope>
    <source>
        <strain evidence="1 2">CGMCC 1.10947</strain>
    </source>
</reference>
<dbReference type="Proteomes" id="UP000317176">
    <property type="component" value="Unassembled WGS sequence"/>
</dbReference>
<dbReference type="RefSeq" id="WP_145637890.1">
    <property type="nucleotide sequence ID" value="NZ_CP088014.1"/>
</dbReference>
<organism evidence="1 2">
    <name type="scientific">Bradyrhizobium daqingense</name>
    <dbReference type="NCBI Taxonomy" id="993502"/>
    <lineage>
        <taxon>Bacteria</taxon>
        <taxon>Pseudomonadati</taxon>
        <taxon>Pseudomonadota</taxon>
        <taxon>Alphaproteobacteria</taxon>
        <taxon>Hyphomicrobiales</taxon>
        <taxon>Nitrobacteraceae</taxon>
        <taxon>Bradyrhizobium</taxon>
    </lineage>
</organism>
<sequence length="241" mass="26890">MPLLLLGFASILWFYLALPSIRSAAAVRDVSARILSDDRLKPGAISKMAAQVADRPKLKVEQSESVRGEALILLRAAEEATGKKPPDEVDREVKTAEEKIEFSLSVNPTDSFLWLMLYSTAISRNGLDSHKIRYLDQSYIIAPFEGWIALRRNRVGLAVFPILAETTMDKVVSEFAALIDSNFVEEAVTNFESVNLAERARLLSSLDRVDRVSLESFAKKLRRNGLKASVPSVEIDARPWQ</sequence>
<gene>
    <name evidence="1" type="ORF">IQ17_04296</name>
</gene>
<comment type="caution">
    <text evidence="1">The sequence shown here is derived from an EMBL/GenBank/DDBJ whole genome shotgun (WGS) entry which is preliminary data.</text>
</comment>
<keyword evidence="2" id="KW-1185">Reference proteome</keyword>
<protein>
    <submittedName>
        <fullName evidence="1">Uncharacterized protein</fullName>
    </submittedName>
</protein>
<name>A0A562L2Q7_9BRAD</name>
<proteinExistence type="predicted"/>
<evidence type="ECO:0000313" key="1">
    <source>
        <dbReference type="EMBL" id="TWI01937.1"/>
    </source>
</evidence>